<dbReference type="Pfam" id="PF00293">
    <property type="entry name" value="NUDIX"/>
    <property type="match status" value="1"/>
</dbReference>
<dbReference type="InterPro" id="IPR020084">
    <property type="entry name" value="NUDIX_hydrolase_CS"/>
</dbReference>
<dbReference type="GO" id="GO:0016787">
    <property type="term" value="F:hydrolase activity"/>
    <property type="evidence" value="ECO:0007669"/>
    <property type="project" value="UniProtKB-KW"/>
</dbReference>
<dbReference type="InterPro" id="IPR000086">
    <property type="entry name" value="NUDIX_hydrolase_dom"/>
</dbReference>
<evidence type="ECO:0000259" key="3">
    <source>
        <dbReference type="PROSITE" id="PS51462"/>
    </source>
</evidence>
<reference evidence="4 5" key="1">
    <citation type="submission" date="2014-08" db="EMBL/GenBank/DDBJ databases">
        <title>Complete genome sequence of Corynebacterium deserti GIMN1.010 (=DSM 45689), isolated from desert sand in western China.</title>
        <authorList>
            <person name="Ruckert C."/>
            <person name="Albersmeier A."/>
            <person name="Kalinowski J."/>
        </authorList>
    </citation>
    <scope>NUCLEOTIDE SEQUENCE [LARGE SCALE GENOMIC DNA]</scope>
    <source>
        <strain evidence="4 5">GIMN1.010</strain>
    </source>
</reference>
<keyword evidence="2" id="KW-0378">Hydrolase</keyword>
<dbReference type="PROSITE" id="PS51462">
    <property type="entry name" value="NUDIX"/>
    <property type="match status" value="1"/>
</dbReference>
<dbReference type="SUPFAM" id="SSF55811">
    <property type="entry name" value="Nudix"/>
    <property type="match status" value="1"/>
</dbReference>
<dbReference type="InterPro" id="IPR015797">
    <property type="entry name" value="NUDIX_hydrolase-like_dom_sf"/>
</dbReference>
<dbReference type="STRING" id="931089.CDES_05275"/>
<evidence type="ECO:0000313" key="5">
    <source>
        <dbReference type="Proteomes" id="UP000068067"/>
    </source>
</evidence>
<dbReference type="AlphaFoldDB" id="A0A0M4CPA0"/>
<dbReference type="KEGG" id="cdx:CDES_05275"/>
<evidence type="ECO:0000256" key="2">
    <source>
        <dbReference type="ARBA" id="ARBA00022801"/>
    </source>
</evidence>
<organism evidence="4 5">
    <name type="scientific">Corynebacterium deserti GIMN1.010</name>
    <dbReference type="NCBI Taxonomy" id="931089"/>
    <lineage>
        <taxon>Bacteria</taxon>
        <taxon>Bacillati</taxon>
        <taxon>Actinomycetota</taxon>
        <taxon>Actinomycetes</taxon>
        <taxon>Mycobacteriales</taxon>
        <taxon>Corynebacteriaceae</taxon>
        <taxon>Corynebacterium</taxon>
    </lineage>
</organism>
<dbReference type="PANTHER" id="PTHR43046:SF14">
    <property type="entry name" value="MUTT_NUDIX FAMILY PROTEIN"/>
    <property type="match status" value="1"/>
</dbReference>
<dbReference type="PROSITE" id="PS00893">
    <property type="entry name" value="NUDIX_BOX"/>
    <property type="match status" value="1"/>
</dbReference>
<protein>
    <recommendedName>
        <fullName evidence="3">Nudix hydrolase domain-containing protein</fullName>
    </recommendedName>
</protein>
<sequence length="131" mass="14177">MSPSNPIRIAAVILKNHDGEILSVRKAGTSAFMLPGGKLEPGEDPMSTAIREISEELHLELIADELDHLGRFSAPAANEAGRDVDCDVFVSAQRLDRVPEVFEEIEEAAYFPADSTSTDLAPLSLAIFPML</sequence>
<dbReference type="Gene3D" id="3.90.79.10">
    <property type="entry name" value="Nucleoside Triphosphate Pyrophosphohydrolase"/>
    <property type="match status" value="1"/>
</dbReference>
<dbReference type="PATRIC" id="fig|931089.4.peg.1073"/>
<dbReference type="CDD" id="cd04690">
    <property type="entry name" value="NUDIX_Hydrolase"/>
    <property type="match status" value="1"/>
</dbReference>
<gene>
    <name evidence="4" type="ORF">CDES_05275</name>
</gene>
<accession>A0A0M4CPA0</accession>
<evidence type="ECO:0000313" key="4">
    <source>
        <dbReference type="EMBL" id="ALC05492.1"/>
    </source>
</evidence>
<feature type="domain" description="Nudix hydrolase" evidence="3">
    <location>
        <begin position="5"/>
        <end position="131"/>
    </location>
</feature>
<comment type="cofactor">
    <cofactor evidence="1">
        <name>Mg(2+)</name>
        <dbReference type="ChEBI" id="CHEBI:18420"/>
    </cofactor>
</comment>
<dbReference type="Proteomes" id="UP000068067">
    <property type="component" value="Chromosome"/>
</dbReference>
<dbReference type="PANTHER" id="PTHR43046">
    <property type="entry name" value="GDP-MANNOSE MANNOSYL HYDROLASE"/>
    <property type="match status" value="1"/>
</dbReference>
<evidence type="ECO:0000256" key="1">
    <source>
        <dbReference type="ARBA" id="ARBA00001946"/>
    </source>
</evidence>
<dbReference type="EMBL" id="CP009220">
    <property type="protein sequence ID" value="ALC05492.1"/>
    <property type="molecule type" value="Genomic_DNA"/>
</dbReference>
<proteinExistence type="predicted"/>
<name>A0A0M4CPA0_9CORY</name>
<keyword evidence="5" id="KW-1185">Reference proteome</keyword>